<proteinExistence type="predicted"/>
<protein>
    <submittedName>
        <fullName evidence="1">Uncharacterized protein</fullName>
    </submittedName>
</protein>
<evidence type="ECO:0000313" key="2">
    <source>
        <dbReference type="Proteomes" id="UP000689195"/>
    </source>
</evidence>
<name>A0A8S1YC33_9CILI</name>
<comment type="caution">
    <text evidence="1">The sequence shown here is derived from an EMBL/GenBank/DDBJ whole genome shotgun (WGS) entry which is preliminary data.</text>
</comment>
<dbReference type="EMBL" id="CAJJDO010000164">
    <property type="protein sequence ID" value="CAD8211635.1"/>
    <property type="molecule type" value="Genomic_DNA"/>
</dbReference>
<keyword evidence="2" id="KW-1185">Reference proteome</keyword>
<organism evidence="1 2">
    <name type="scientific">Paramecium pentaurelia</name>
    <dbReference type="NCBI Taxonomy" id="43138"/>
    <lineage>
        <taxon>Eukaryota</taxon>
        <taxon>Sar</taxon>
        <taxon>Alveolata</taxon>
        <taxon>Ciliophora</taxon>
        <taxon>Intramacronucleata</taxon>
        <taxon>Oligohymenophorea</taxon>
        <taxon>Peniculida</taxon>
        <taxon>Parameciidae</taxon>
        <taxon>Paramecium</taxon>
    </lineage>
</organism>
<dbReference type="Proteomes" id="UP000689195">
    <property type="component" value="Unassembled WGS sequence"/>
</dbReference>
<gene>
    <name evidence="1" type="ORF">PPENT_87.1.T1640083</name>
</gene>
<dbReference type="AlphaFoldDB" id="A0A8S1YC33"/>
<reference evidence="1" key="1">
    <citation type="submission" date="2021-01" db="EMBL/GenBank/DDBJ databases">
        <authorList>
            <consortium name="Genoscope - CEA"/>
            <person name="William W."/>
        </authorList>
    </citation>
    <scope>NUCLEOTIDE SEQUENCE</scope>
</reference>
<accession>A0A8S1YC33</accession>
<sequence length="106" mass="12413">MNQSEQCTFKLRPYKKVPLEKKKLLIELVFQKDWKIKQASLHLTINYATAKNIIFRYRKNIIQKKTSCLPESKRCQYKLIGLSKSLVKVVCSKGGLLNCYFKSKDP</sequence>
<dbReference type="OrthoDB" id="290166at2759"/>
<evidence type="ECO:0000313" key="1">
    <source>
        <dbReference type="EMBL" id="CAD8211635.1"/>
    </source>
</evidence>